<name>A0A0G3GN67_9CORY</name>
<dbReference type="PRINTS" id="PR00120">
    <property type="entry name" value="HATPASE"/>
</dbReference>
<feature type="transmembrane region" description="Helical" evidence="6">
    <location>
        <begin position="255"/>
        <end position="276"/>
    </location>
</feature>
<feature type="transmembrane region" description="Helical" evidence="6">
    <location>
        <begin position="217"/>
        <end position="235"/>
    </location>
</feature>
<dbReference type="Pfam" id="PF00702">
    <property type="entry name" value="Hydrolase"/>
    <property type="match status" value="1"/>
</dbReference>
<dbReference type="InterPro" id="IPR001757">
    <property type="entry name" value="P_typ_ATPase"/>
</dbReference>
<dbReference type="OrthoDB" id="9814270at2"/>
<dbReference type="InterPro" id="IPR036412">
    <property type="entry name" value="HAD-like_sf"/>
</dbReference>
<keyword evidence="2 6" id="KW-0812">Transmembrane</keyword>
<dbReference type="SFLD" id="SFLDS00003">
    <property type="entry name" value="Haloacid_Dehalogenase"/>
    <property type="match status" value="1"/>
</dbReference>
<dbReference type="Gene3D" id="3.40.50.1000">
    <property type="entry name" value="HAD superfamily/HAD-like"/>
    <property type="match status" value="1"/>
</dbReference>
<dbReference type="STRING" id="1050174.CEPID_03735"/>
<evidence type="ECO:0000256" key="6">
    <source>
        <dbReference type="SAM" id="Phobius"/>
    </source>
</evidence>
<dbReference type="PATRIC" id="fig|1050174.4.peg.758"/>
<dbReference type="EC" id="3.6.3.-" evidence="8"/>
<dbReference type="AlphaFoldDB" id="A0A0G3GN67"/>
<feature type="transmembrane region" description="Helical" evidence="6">
    <location>
        <begin position="589"/>
        <end position="613"/>
    </location>
</feature>
<dbReference type="InterPro" id="IPR044492">
    <property type="entry name" value="P_typ_ATPase_HD_dom"/>
</dbReference>
<dbReference type="PROSITE" id="PS00154">
    <property type="entry name" value="ATPASE_E1_E2"/>
    <property type="match status" value="1"/>
</dbReference>
<feature type="transmembrane region" description="Helical" evidence="6">
    <location>
        <begin position="49"/>
        <end position="82"/>
    </location>
</feature>
<dbReference type="Pfam" id="PF00122">
    <property type="entry name" value="E1-E2_ATPase"/>
    <property type="match status" value="1"/>
</dbReference>
<feature type="transmembrane region" description="Helical" evidence="6">
    <location>
        <begin position="688"/>
        <end position="707"/>
    </location>
</feature>
<dbReference type="RefSeq" id="WP_047239793.1">
    <property type="nucleotide sequence ID" value="NZ_CP011541.1"/>
</dbReference>
<dbReference type="SUPFAM" id="SSF56784">
    <property type="entry name" value="HAD-like"/>
    <property type="match status" value="1"/>
</dbReference>
<dbReference type="InterPro" id="IPR023299">
    <property type="entry name" value="ATPase_P-typ_cyto_dom_N"/>
</dbReference>
<gene>
    <name evidence="8" type="primary">ctpE</name>
    <name evidence="8" type="ORF">CEPID_03735</name>
</gene>
<dbReference type="InterPro" id="IPR008250">
    <property type="entry name" value="ATPase_P-typ_transduc_dom_A_sf"/>
</dbReference>
<sequence length="784" mass="83957">MSNATSLEGLSSADVDKRRADGLVNHPVRTTGRSVADIVRTNVFTRINAILAVLFSIVLVTGSWINGAFGLLIVVNSGIGIVQELRAKRTLDKLTILGESKPRVIRDGQSRQLNRDDIVLDDLIELSSGEQLVVDGVVRAAESLKVDESMLTGESDPVLKQVGDKVLSGSFVVAGQGAFQATEIGEDAYAAKLIREAGEFKLTDSELHQGIDRILKIITYLLVPVGALTIWTQLWRTHARPNDALLSMVAALVPMVPEGLVLMTSIAFAVGVVRLGRHNALINELKAIEALARISVLCADKTGTLTDNAMEFDQVQLLSTAPSAETETRVRTALATMAVADKHPNDTMRAIGAGVASEPASISAKVPFDSTRKWSGVSFENQNWVIGAPEMLTQDSDVLQRCAEISDSGLRVLLIGTTSSLGEELVGFEPVAVLSLQQKVRETAAETLAFFAAEDVDVKVISGDNADSVAAVAHRVGVEGAAFDARNLPADADAVTEIVREHDIFGRVTPEQKRMLVKNLQASGEFVAMTGDGVNDVLALKDSNIGIAMGAGSPAARSVAQVVLLDNDFATMPQVVAEGRRVIGNIERVANLFLTKTIYSVLIALVVGIWGLTYPFQPIHVTMIGWFTIGIPAFILSLAPNYERARPGFVRRVLLLALPAGLLIGAVTLGFWIWHYPGDVLDDHARQVSTATLLVLLIMAVWVLGVVARPLNWWRLALLGGSVAGYAVIFTVPALQRLLLLDASNVPLLIDAAIWGGLGATAIETATRIAQLLTRQFAEQGSRA</sequence>
<protein>
    <submittedName>
        <fullName evidence="8">P-type ATPase, translocating</fullName>
        <ecNumber evidence="8">3.6.3.-</ecNumber>
    </submittedName>
</protein>
<feature type="domain" description="P-type ATPase A" evidence="7">
    <location>
        <begin position="101"/>
        <end position="196"/>
    </location>
</feature>
<proteinExistence type="predicted"/>
<dbReference type="GO" id="GO:0005886">
    <property type="term" value="C:plasma membrane"/>
    <property type="evidence" value="ECO:0007669"/>
    <property type="project" value="UniProtKB-SubCell"/>
</dbReference>
<evidence type="ECO:0000259" key="7">
    <source>
        <dbReference type="Pfam" id="PF00122"/>
    </source>
</evidence>
<evidence type="ECO:0000313" key="8">
    <source>
        <dbReference type="EMBL" id="AKK02621.1"/>
    </source>
</evidence>
<evidence type="ECO:0000256" key="2">
    <source>
        <dbReference type="ARBA" id="ARBA00022692"/>
    </source>
</evidence>
<feature type="transmembrane region" description="Helical" evidence="6">
    <location>
        <begin position="653"/>
        <end position="676"/>
    </location>
</feature>
<dbReference type="GO" id="GO:0005524">
    <property type="term" value="F:ATP binding"/>
    <property type="evidence" value="ECO:0007669"/>
    <property type="project" value="InterPro"/>
</dbReference>
<dbReference type="InterPro" id="IPR059000">
    <property type="entry name" value="ATPase_P-type_domA"/>
</dbReference>
<dbReference type="SFLD" id="SFLDF00027">
    <property type="entry name" value="p-type_atpase"/>
    <property type="match status" value="1"/>
</dbReference>
<evidence type="ECO:0000256" key="5">
    <source>
        <dbReference type="ARBA" id="ARBA00023136"/>
    </source>
</evidence>
<dbReference type="PANTHER" id="PTHR42861">
    <property type="entry name" value="CALCIUM-TRANSPORTING ATPASE"/>
    <property type="match status" value="1"/>
</dbReference>
<evidence type="ECO:0000256" key="3">
    <source>
        <dbReference type="ARBA" id="ARBA00022967"/>
    </source>
</evidence>
<reference evidence="8 9" key="1">
    <citation type="submission" date="2015-05" db="EMBL/GenBank/DDBJ databases">
        <title>Complete genome sequence of Corynebacterium epidermidicanis DSM 45586, isolated from the skin of a dog suffering from pruritus.</title>
        <authorList>
            <person name="Ruckert C."/>
            <person name="Albersmeier A."/>
            <person name="Winkler A."/>
            <person name="Tauch A."/>
        </authorList>
    </citation>
    <scope>NUCLEOTIDE SEQUENCE [LARGE SCALE GENOMIC DNA]</scope>
    <source>
        <strain evidence="8 9">DSM 45586</strain>
    </source>
</reference>
<dbReference type="InterPro" id="IPR023298">
    <property type="entry name" value="ATPase_P-typ_TM_dom_sf"/>
</dbReference>
<feature type="transmembrane region" description="Helical" evidence="6">
    <location>
        <begin position="619"/>
        <end position="641"/>
    </location>
</feature>
<dbReference type="NCBIfam" id="TIGR01494">
    <property type="entry name" value="ATPase_P-type"/>
    <property type="match status" value="2"/>
</dbReference>
<comment type="subcellular location">
    <subcellularLocation>
        <location evidence="1">Cell membrane</location>
        <topology evidence="1">Multi-pass membrane protein</topology>
    </subcellularLocation>
</comment>
<dbReference type="Gene3D" id="1.20.1110.10">
    <property type="entry name" value="Calcium-transporting ATPase, transmembrane domain"/>
    <property type="match status" value="1"/>
</dbReference>
<evidence type="ECO:0000313" key="9">
    <source>
        <dbReference type="Proteomes" id="UP000035368"/>
    </source>
</evidence>
<dbReference type="SUPFAM" id="SSF81653">
    <property type="entry name" value="Calcium ATPase, transduction domain A"/>
    <property type="match status" value="1"/>
</dbReference>
<accession>A0A0G3GN67</accession>
<dbReference type="EMBL" id="CP011541">
    <property type="protein sequence ID" value="AKK02621.1"/>
    <property type="molecule type" value="Genomic_DNA"/>
</dbReference>
<dbReference type="GO" id="GO:0016887">
    <property type="term" value="F:ATP hydrolysis activity"/>
    <property type="evidence" value="ECO:0007669"/>
    <property type="project" value="InterPro"/>
</dbReference>
<evidence type="ECO:0000256" key="4">
    <source>
        <dbReference type="ARBA" id="ARBA00022989"/>
    </source>
</evidence>
<keyword evidence="8" id="KW-0378">Hydrolase</keyword>
<keyword evidence="3" id="KW-1278">Translocase</keyword>
<keyword evidence="9" id="KW-1185">Reference proteome</keyword>
<keyword evidence="4 6" id="KW-1133">Transmembrane helix</keyword>
<keyword evidence="5 6" id="KW-0472">Membrane</keyword>
<dbReference type="InterPro" id="IPR023214">
    <property type="entry name" value="HAD_sf"/>
</dbReference>
<dbReference type="SFLD" id="SFLDG00002">
    <property type="entry name" value="C1.7:_P-type_atpase_like"/>
    <property type="match status" value="1"/>
</dbReference>
<dbReference type="Gene3D" id="2.70.150.10">
    <property type="entry name" value="Calcium-transporting ATPase, cytoplasmic transduction domain A"/>
    <property type="match status" value="1"/>
</dbReference>
<dbReference type="Gene3D" id="3.40.1110.10">
    <property type="entry name" value="Calcium-transporting ATPase, cytoplasmic domain N"/>
    <property type="match status" value="1"/>
</dbReference>
<evidence type="ECO:0000256" key="1">
    <source>
        <dbReference type="ARBA" id="ARBA00004651"/>
    </source>
</evidence>
<feature type="transmembrane region" description="Helical" evidence="6">
    <location>
        <begin position="714"/>
        <end position="735"/>
    </location>
</feature>
<dbReference type="SUPFAM" id="SSF81665">
    <property type="entry name" value="Calcium ATPase, transmembrane domain M"/>
    <property type="match status" value="1"/>
</dbReference>
<dbReference type="KEGG" id="cei:CEPID_03735"/>
<dbReference type="InterPro" id="IPR018303">
    <property type="entry name" value="ATPase_P-typ_P_site"/>
</dbReference>
<organism evidence="8 9">
    <name type="scientific">Corynebacterium epidermidicanis</name>
    <dbReference type="NCBI Taxonomy" id="1050174"/>
    <lineage>
        <taxon>Bacteria</taxon>
        <taxon>Bacillati</taxon>
        <taxon>Actinomycetota</taxon>
        <taxon>Actinomycetes</taxon>
        <taxon>Mycobacteriales</taxon>
        <taxon>Corynebacteriaceae</taxon>
        <taxon>Corynebacterium</taxon>
    </lineage>
</organism>
<dbReference type="Proteomes" id="UP000035368">
    <property type="component" value="Chromosome"/>
</dbReference>
<dbReference type="PRINTS" id="PR00119">
    <property type="entry name" value="CATATPASE"/>
</dbReference>